<dbReference type="EMBL" id="REGN01006247">
    <property type="protein sequence ID" value="RNA10280.1"/>
    <property type="molecule type" value="Genomic_DNA"/>
</dbReference>
<protein>
    <submittedName>
        <fullName evidence="1">Alpha beta hydrolase fold</fullName>
    </submittedName>
</protein>
<organism evidence="1 2">
    <name type="scientific">Brachionus plicatilis</name>
    <name type="common">Marine rotifer</name>
    <name type="synonym">Brachionus muelleri</name>
    <dbReference type="NCBI Taxonomy" id="10195"/>
    <lineage>
        <taxon>Eukaryota</taxon>
        <taxon>Metazoa</taxon>
        <taxon>Spiralia</taxon>
        <taxon>Gnathifera</taxon>
        <taxon>Rotifera</taxon>
        <taxon>Eurotatoria</taxon>
        <taxon>Monogononta</taxon>
        <taxon>Pseudotrocha</taxon>
        <taxon>Ploima</taxon>
        <taxon>Brachionidae</taxon>
        <taxon>Brachionus</taxon>
    </lineage>
</organism>
<dbReference type="AlphaFoldDB" id="A0A3M7QFY7"/>
<accession>A0A3M7QFY7</accession>
<reference evidence="1 2" key="1">
    <citation type="journal article" date="2018" name="Sci. Rep.">
        <title>Genomic signatures of local adaptation to the degree of environmental predictability in rotifers.</title>
        <authorList>
            <person name="Franch-Gras L."/>
            <person name="Hahn C."/>
            <person name="Garcia-Roger E.M."/>
            <person name="Carmona M.J."/>
            <person name="Serra M."/>
            <person name="Gomez A."/>
        </authorList>
    </citation>
    <scope>NUCLEOTIDE SEQUENCE [LARGE SCALE GENOMIC DNA]</scope>
    <source>
        <strain evidence="1">HYR1</strain>
    </source>
</reference>
<evidence type="ECO:0000313" key="1">
    <source>
        <dbReference type="EMBL" id="RNA10280.1"/>
    </source>
</evidence>
<keyword evidence="1" id="KW-0378">Hydrolase</keyword>
<dbReference type="Proteomes" id="UP000276133">
    <property type="component" value="Unassembled WGS sequence"/>
</dbReference>
<name>A0A3M7QFY7_BRAPC</name>
<evidence type="ECO:0000313" key="2">
    <source>
        <dbReference type="Proteomes" id="UP000276133"/>
    </source>
</evidence>
<comment type="caution">
    <text evidence="1">The sequence shown here is derived from an EMBL/GenBank/DDBJ whole genome shotgun (WGS) entry which is preliminary data.</text>
</comment>
<proteinExistence type="predicted"/>
<sequence>MLETVRLIGVWNATSFQTIPVLMLVHIFLNGNDYAGYFEIPERNLKIRIDIFNVNDSKIVFNMTSIKSSFEGHLNGPVIQGAWKYASIDSPVYFKKVQNHSKYEVNRPQTPKRPFKYIEEEIELKNQKLT</sequence>
<dbReference type="GO" id="GO:0016787">
    <property type="term" value="F:hydrolase activity"/>
    <property type="evidence" value="ECO:0007669"/>
    <property type="project" value="UniProtKB-KW"/>
</dbReference>
<keyword evidence="2" id="KW-1185">Reference proteome</keyword>
<gene>
    <name evidence="1" type="ORF">BpHYR1_045688</name>
</gene>